<dbReference type="EMBL" id="RAQO01000007">
    <property type="protein sequence ID" value="RKF17472.1"/>
    <property type="molecule type" value="Genomic_DNA"/>
</dbReference>
<protein>
    <submittedName>
        <fullName evidence="1">YoaH family protein</fullName>
    </submittedName>
</protein>
<comment type="caution">
    <text evidence="1">The sequence shown here is derived from an EMBL/GenBank/DDBJ whole genome shotgun (WGS) entry which is preliminary data.</text>
</comment>
<dbReference type="OrthoDB" id="6522084at2"/>
<evidence type="ECO:0000313" key="1">
    <source>
        <dbReference type="EMBL" id="RKF17472.1"/>
    </source>
</evidence>
<sequence length="50" mass="5460">MFDDLPPLSHAQQQVAVEKIQELMAQGMGSAQAIKVVADQIREQAANKPQ</sequence>
<dbReference type="AlphaFoldDB" id="A0A420E9Y2"/>
<dbReference type="Proteomes" id="UP000286482">
    <property type="component" value="Unassembled WGS sequence"/>
</dbReference>
<proteinExistence type="predicted"/>
<dbReference type="NCBIfam" id="NF003476">
    <property type="entry name" value="PRK05114.1"/>
    <property type="match status" value="1"/>
</dbReference>
<name>A0A420E9Y2_9ALTE</name>
<keyword evidence="2" id="KW-1185">Reference proteome</keyword>
<gene>
    <name evidence="1" type="ORF">DBZ36_13575</name>
</gene>
<reference evidence="1 2" key="1">
    <citation type="submission" date="2018-09" db="EMBL/GenBank/DDBJ databases">
        <authorList>
            <person name="Wang Z."/>
        </authorList>
    </citation>
    <scope>NUCLEOTIDE SEQUENCE [LARGE SCALE GENOMIC DNA]</scope>
    <source>
        <strain evidence="1 2">ALS 81</strain>
    </source>
</reference>
<organism evidence="1 2">
    <name type="scientific">Alginatibacterium sediminis</name>
    <dbReference type="NCBI Taxonomy" id="2164068"/>
    <lineage>
        <taxon>Bacteria</taxon>
        <taxon>Pseudomonadati</taxon>
        <taxon>Pseudomonadota</taxon>
        <taxon>Gammaproteobacteria</taxon>
        <taxon>Alteromonadales</taxon>
        <taxon>Alteromonadaceae</taxon>
        <taxon>Alginatibacterium</taxon>
    </lineage>
</organism>
<dbReference type="Pfam" id="PF03701">
    <property type="entry name" value="UPF0181"/>
    <property type="match status" value="1"/>
</dbReference>
<evidence type="ECO:0000313" key="2">
    <source>
        <dbReference type="Proteomes" id="UP000286482"/>
    </source>
</evidence>
<accession>A0A420E9Y2</accession>
<dbReference type="RefSeq" id="WP_120355497.1">
    <property type="nucleotide sequence ID" value="NZ_RAQO01000007.1"/>
</dbReference>
<dbReference type="InterPro" id="IPR005371">
    <property type="entry name" value="UPF0181"/>
</dbReference>